<protein>
    <recommendedName>
        <fullName evidence="3">DUF2922 domain-containing protein</fullName>
    </recommendedName>
</protein>
<dbReference type="OrthoDB" id="2454247at2"/>
<evidence type="ECO:0000313" key="2">
    <source>
        <dbReference type="Proteomes" id="UP000183508"/>
    </source>
</evidence>
<dbReference type="AlphaFoldDB" id="A0A1I7KJF4"/>
<evidence type="ECO:0008006" key="3">
    <source>
        <dbReference type="Google" id="ProtNLM"/>
    </source>
</evidence>
<proteinExistence type="predicted"/>
<dbReference type="InterPro" id="IPR021321">
    <property type="entry name" value="DUF2922"/>
</dbReference>
<accession>A0A1I7KJF4</accession>
<dbReference type="EMBL" id="FPBV01000016">
    <property type="protein sequence ID" value="SFU97557.1"/>
    <property type="molecule type" value="Genomic_DNA"/>
</dbReference>
<name>A0A1I7KJF4_9BACL</name>
<evidence type="ECO:0000313" key="1">
    <source>
        <dbReference type="EMBL" id="SFU97557.1"/>
    </source>
</evidence>
<sequence>MASKTVLQLEFLTDQNKRVRITIPSPKQPVDAAAVQNAMDLIVQKNVFAYPQGVIVKRAAATQVVTDSTEIA</sequence>
<dbReference type="eggNOG" id="ENOG5033A2M">
    <property type="taxonomic scope" value="Bacteria"/>
</dbReference>
<dbReference type="RefSeq" id="WP_074954316.1">
    <property type="nucleotide sequence ID" value="NZ_FPBV01000016.1"/>
</dbReference>
<dbReference type="Pfam" id="PF11148">
    <property type="entry name" value="DUF2922"/>
    <property type="match status" value="1"/>
</dbReference>
<dbReference type="Proteomes" id="UP000183508">
    <property type="component" value="Unassembled WGS sequence"/>
</dbReference>
<gene>
    <name evidence="1" type="ORF">SAMN05421543_11666</name>
</gene>
<reference evidence="2" key="1">
    <citation type="submission" date="2016-10" db="EMBL/GenBank/DDBJ databases">
        <authorList>
            <person name="Varghese N."/>
        </authorList>
    </citation>
    <scope>NUCLEOTIDE SEQUENCE [LARGE SCALE GENOMIC DNA]</scope>
    <source>
        <strain evidence="2">DSM 17980</strain>
    </source>
</reference>
<organism evidence="1 2">
    <name type="scientific">Alicyclobacillus macrosporangiidus</name>
    <dbReference type="NCBI Taxonomy" id="392015"/>
    <lineage>
        <taxon>Bacteria</taxon>
        <taxon>Bacillati</taxon>
        <taxon>Bacillota</taxon>
        <taxon>Bacilli</taxon>
        <taxon>Bacillales</taxon>
        <taxon>Alicyclobacillaceae</taxon>
        <taxon>Alicyclobacillus</taxon>
    </lineage>
</organism>
<keyword evidence="2" id="KW-1185">Reference proteome</keyword>